<dbReference type="InterPro" id="IPR018521">
    <property type="entry name" value="TopoIB_AS"/>
</dbReference>
<evidence type="ECO:0000256" key="2">
    <source>
        <dbReference type="ARBA" id="ARBA00006645"/>
    </source>
</evidence>
<dbReference type="FunFam" id="1.10.132.10:FF:000003">
    <property type="entry name" value="DNA topoisomerase I"/>
    <property type="match status" value="1"/>
</dbReference>
<dbReference type="SMART" id="SM00435">
    <property type="entry name" value="TOPEUc"/>
    <property type="match status" value="1"/>
</dbReference>
<evidence type="ECO:0000256" key="7">
    <source>
        <dbReference type="RuleBase" id="RU365101"/>
    </source>
</evidence>
<dbReference type="EMBL" id="JAVFHQ010000002">
    <property type="protein sequence ID" value="KAK4550174.1"/>
    <property type="molecule type" value="Genomic_DNA"/>
</dbReference>
<dbReference type="InterPro" id="IPR014727">
    <property type="entry name" value="TopoI_cat_a/b-sub_euk"/>
</dbReference>
<dbReference type="Gene3D" id="3.90.15.10">
    <property type="entry name" value="Topoisomerase I, Chain A, domain 3"/>
    <property type="match status" value="1"/>
</dbReference>
<keyword evidence="8" id="KW-0175">Coiled coil</keyword>
<evidence type="ECO:0000256" key="5">
    <source>
        <dbReference type="ARBA" id="ARBA00023235"/>
    </source>
</evidence>
<feature type="region of interest" description="Disordered" evidence="9">
    <location>
        <begin position="1"/>
        <end position="256"/>
    </location>
</feature>
<dbReference type="PANTHER" id="PTHR10290:SF3">
    <property type="entry name" value="DNA TOPOISOMERASE 1"/>
    <property type="match status" value="1"/>
</dbReference>
<dbReference type="InterPro" id="IPR011010">
    <property type="entry name" value="DNA_brk_join_enz"/>
</dbReference>
<reference evidence="11 12" key="1">
    <citation type="submission" date="2021-11" db="EMBL/GenBank/DDBJ databases">
        <title>Black yeast isolated from Biological Soil Crust.</title>
        <authorList>
            <person name="Kurbessoian T."/>
        </authorList>
    </citation>
    <scope>NUCLEOTIDE SEQUENCE [LARGE SCALE GENOMIC DNA]</scope>
    <source>
        <strain evidence="11 12">CCFEE 5522</strain>
    </source>
</reference>
<feature type="active site" description="O-(3'-phospho-DNA)-tyrosine intermediate" evidence="6">
    <location>
        <position position="861"/>
    </location>
</feature>
<dbReference type="Gene3D" id="1.10.10.41">
    <property type="entry name" value="Yeast DNA topoisomerase - domain 1"/>
    <property type="match status" value="1"/>
</dbReference>
<evidence type="ECO:0000259" key="10">
    <source>
        <dbReference type="SMART" id="SM00435"/>
    </source>
</evidence>
<gene>
    <name evidence="11" type="ORF">LTR36_003141</name>
</gene>
<evidence type="ECO:0000256" key="9">
    <source>
        <dbReference type="SAM" id="MobiDB-lite"/>
    </source>
</evidence>
<evidence type="ECO:0000256" key="6">
    <source>
        <dbReference type="PROSITE-ProRule" id="PRU01382"/>
    </source>
</evidence>
<comment type="catalytic activity">
    <reaction evidence="1 6 7">
        <text>ATP-independent breakage of single-stranded DNA, followed by passage and rejoining.</text>
        <dbReference type="EC" id="5.6.2.1"/>
    </reaction>
</comment>
<organism evidence="11 12">
    <name type="scientific">Oleoguttula mirabilis</name>
    <dbReference type="NCBI Taxonomy" id="1507867"/>
    <lineage>
        <taxon>Eukaryota</taxon>
        <taxon>Fungi</taxon>
        <taxon>Dikarya</taxon>
        <taxon>Ascomycota</taxon>
        <taxon>Pezizomycotina</taxon>
        <taxon>Dothideomycetes</taxon>
        <taxon>Dothideomycetidae</taxon>
        <taxon>Mycosphaerellales</taxon>
        <taxon>Teratosphaeriaceae</taxon>
        <taxon>Oleoguttula</taxon>
    </lineage>
</organism>
<dbReference type="PROSITE" id="PS00176">
    <property type="entry name" value="TOPO_IB_1"/>
    <property type="match status" value="1"/>
</dbReference>
<dbReference type="InterPro" id="IPR025834">
    <property type="entry name" value="TopoI_C_dom"/>
</dbReference>
<dbReference type="InterPro" id="IPR014711">
    <property type="entry name" value="TopoI_cat_a-hlx-sub_euk"/>
</dbReference>
<dbReference type="GO" id="GO:0003917">
    <property type="term" value="F:DNA topoisomerase type I (single strand cut, ATP-independent) activity"/>
    <property type="evidence" value="ECO:0007669"/>
    <property type="project" value="UniProtKB-UniRule"/>
</dbReference>
<dbReference type="Gene3D" id="1.10.132.10">
    <property type="match status" value="1"/>
</dbReference>
<keyword evidence="3 6" id="KW-0799">Topoisomerase</keyword>
<dbReference type="InterPro" id="IPR013500">
    <property type="entry name" value="TopoI_cat_euk"/>
</dbReference>
<evidence type="ECO:0000256" key="1">
    <source>
        <dbReference type="ARBA" id="ARBA00000213"/>
    </source>
</evidence>
<dbReference type="FunFam" id="2.170.11.10:FF:000001">
    <property type="entry name" value="DNA topoisomerase I"/>
    <property type="match status" value="1"/>
</dbReference>
<comment type="similarity">
    <text evidence="2 6 7">Belongs to the type IB topoisomerase family.</text>
</comment>
<dbReference type="Pfam" id="PF01028">
    <property type="entry name" value="Topoisom_I"/>
    <property type="match status" value="1"/>
</dbReference>
<feature type="domain" description="DNA topoisomerase I eukaryotic-type" evidence="10">
    <location>
        <begin position="423"/>
        <end position="875"/>
    </location>
</feature>
<dbReference type="InterPro" id="IPR051062">
    <property type="entry name" value="Topoisomerase_IB"/>
</dbReference>
<comment type="function">
    <text evidence="7">Releases the supercoiling and torsional tension of DNA introduced during the DNA replication and transcription by transiently cleaving and rejoining one strand of the DNA duplex. Introduces a single-strand break via transesterification at the specific target site 5'-[CT]CCTTp site in duplex DNA. The scissile phosphodiester is attacked by the catalytic tyrosine of the enzyme, resulting in the formation of a DNA-(3'-phosphotyrosyl)-enzyme intermediate and the expulsion of a 5'-OH DNA strand. The free DNA strand then undergoes passage around the unbroken strand thus removing DNA supercoils. Finally, in the religation step, the DNA 5'-OH attacks the covalent intermediate to expel the active-site tyrosine and restore the DNA phosphodiester backbone.</text>
</comment>
<dbReference type="CDD" id="cd00659">
    <property type="entry name" value="Topo_IB_C"/>
    <property type="match status" value="1"/>
</dbReference>
<evidence type="ECO:0000256" key="3">
    <source>
        <dbReference type="ARBA" id="ARBA00023029"/>
    </source>
</evidence>
<dbReference type="GO" id="GO:0005730">
    <property type="term" value="C:nucleolus"/>
    <property type="evidence" value="ECO:0007669"/>
    <property type="project" value="TreeGrafter"/>
</dbReference>
<dbReference type="GO" id="GO:0006260">
    <property type="term" value="P:DNA replication"/>
    <property type="evidence" value="ECO:0007669"/>
    <property type="project" value="TreeGrafter"/>
</dbReference>
<dbReference type="FunFam" id="3.90.15.10:FF:000002">
    <property type="entry name" value="DNA topoisomerase I"/>
    <property type="match status" value="1"/>
</dbReference>
<dbReference type="GO" id="GO:0005694">
    <property type="term" value="C:chromosome"/>
    <property type="evidence" value="ECO:0007669"/>
    <property type="project" value="InterPro"/>
</dbReference>
<accession>A0AAV9JXT5</accession>
<dbReference type="FunFam" id="1.10.10.41:FF:000001">
    <property type="entry name" value="DNA topoisomerase I"/>
    <property type="match status" value="1"/>
</dbReference>
<dbReference type="PANTHER" id="PTHR10290">
    <property type="entry name" value="DNA TOPOISOMERASE I"/>
    <property type="match status" value="1"/>
</dbReference>
<dbReference type="PRINTS" id="PR00416">
    <property type="entry name" value="EUTPISMRASEI"/>
</dbReference>
<keyword evidence="5 6" id="KW-0413">Isomerase</keyword>
<feature type="compositionally biased region" description="Basic and acidic residues" evidence="9">
    <location>
        <begin position="188"/>
        <end position="201"/>
    </location>
</feature>
<evidence type="ECO:0000313" key="12">
    <source>
        <dbReference type="Proteomes" id="UP001324427"/>
    </source>
</evidence>
<dbReference type="GO" id="GO:0006338">
    <property type="term" value="P:chromatin remodeling"/>
    <property type="evidence" value="ECO:0007669"/>
    <property type="project" value="UniProtKB-ARBA"/>
</dbReference>
<dbReference type="InterPro" id="IPR036202">
    <property type="entry name" value="TopoI_DNA-bd_euk_N_sf"/>
</dbReference>
<name>A0AAV9JXT5_9PEZI</name>
<feature type="coiled-coil region" evidence="8">
    <location>
        <begin position="756"/>
        <end position="842"/>
    </location>
</feature>
<dbReference type="Gene3D" id="2.170.11.10">
    <property type="entry name" value="DNA Topoisomerase I, domain 2"/>
    <property type="match status" value="1"/>
</dbReference>
<keyword evidence="4 6" id="KW-0238">DNA-binding</keyword>
<evidence type="ECO:0000313" key="11">
    <source>
        <dbReference type="EMBL" id="KAK4550174.1"/>
    </source>
</evidence>
<dbReference type="SUPFAM" id="SSF56741">
    <property type="entry name" value="Eukaryotic DNA topoisomerase I, N-terminal DNA-binding fragment"/>
    <property type="match status" value="1"/>
</dbReference>
<dbReference type="GO" id="GO:0007059">
    <property type="term" value="P:chromosome segregation"/>
    <property type="evidence" value="ECO:0007669"/>
    <property type="project" value="TreeGrafter"/>
</dbReference>
<feature type="compositionally biased region" description="Acidic residues" evidence="9">
    <location>
        <begin position="243"/>
        <end position="255"/>
    </location>
</feature>
<sequence>MSDSEDDRPLKAKSKATISKADDAAMDKQLSSNGHVEPGISMAMGPVTEMDVDKPTTNGTSSSKRKASRANGKSYKEATDSDDDVPLQKKRKTKAAESDDDDDVPLVKKMTKPIQATAAQIGEESDDDVPLGQQLQKEKAAIEKAATKEAQALRRQDKSAESKRKAKKKADSDEEDDVPLAKKKKAPLKKEAGAKKVKKEESDDDVPLVRKAAAKKTAAKVKKEDTATPAKKGKVKVKKEENTVEDEEAEDEEEEYRWWEDPAKGDGTIKWRTLEHNGVVFPPDYEPLPKNVKMMYDGTPVDLHPDAEELAYAFGSMLNSTHNVENPTFLKNFMNDFKEMLDKTGHAKDREGSKVKVTKFEKCDFQPIFNYVDAERQAKKALPAAEKKKLKAEKDEAEAPYIFCMWEGRKQKVGNFRVEPPGLFRGRGEHPKTGRFKKRVLPEQITINIGKEAMVPKPPEGHKWKEVKHDQEGTWLAMWQENINNAYKYVMLAANSDVKGQSDFKKFEKARELKKHIDRIRADYQKELKSDVMSERQRATAVYLIDQFALRAGNEKGEDEADTVGCCSLKFEHVTLRPPQTVVFDFLGKDSIRFYNEVTVDQQVFKNLKIFKREPKKEGDEIFDRLTTSGLNKHLSNYMQGLTAKVFRTYNASWTMSNLLQDMKLSDKLNIAEKMKDYNDANRKVAILCNHKRTVAAGHDAQMEKAGDRVNGLRYQQYRLKQQMLDLEPKLKKKKGEAYFALPEGIDDEWVKLYQEARVEEERQKIRKKFEKENEKLVAEGQKEMKTKELDERLKAADELEAKFKEERKKKKIEAEGKAPTVEKLEQSLEKLDTRIATMRTQAEDRDNNKEVALGTSKINYIDPRLTVVFSKKFNVPIERLFSKTLREKFDWAIKSVDEDWEF</sequence>
<comment type="caution">
    <text evidence="11">The sequence shown here is derived from an EMBL/GenBank/DDBJ whole genome shotgun (WGS) entry which is preliminary data.</text>
</comment>
<dbReference type="GO" id="GO:0006265">
    <property type="term" value="P:DNA topological change"/>
    <property type="evidence" value="ECO:0007669"/>
    <property type="project" value="UniProtKB-UniRule"/>
</dbReference>
<evidence type="ECO:0000256" key="4">
    <source>
        <dbReference type="ARBA" id="ARBA00023125"/>
    </source>
</evidence>
<dbReference type="Pfam" id="PF14370">
    <property type="entry name" value="Topo_C_assoc"/>
    <property type="match status" value="1"/>
</dbReference>
<feature type="compositionally biased region" description="Basic and acidic residues" evidence="9">
    <location>
        <begin position="136"/>
        <end position="163"/>
    </location>
</feature>
<protein>
    <recommendedName>
        <fullName evidence="7">DNA topoisomerase I</fullName>
        <ecNumber evidence="7">5.6.2.1</ecNumber>
    </recommendedName>
    <alternativeName>
        <fullName evidence="7">DNA topoisomerase 1</fullName>
    </alternativeName>
</protein>
<keyword evidence="12" id="KW-1185">Reference proteome</keyword>
<dbReference type="AlphaFoldDB" id="A0AAV9JXT5"/>
<dbReference type="GO" id="GO:0003677">
    <property type="term" value="F:DNA binding"/>
    <property type="evidence" value="ECO:0007669"/>
    <property type="project" value="UniProtKB-UniRule"/>
</dbReference>
<dbReference type="InterPro" id="IPR013034">
    <property type="entry name" value="DNA_topo_DNA_db_N_dom1"/>
</dbReference>
<dbReference type="Proteomes" id="UP001324427">
    <property type="component" value="Unassembled WGS sequence"/>
</dbReference>
<dbReference type="InterPro" id="IPR001631">
    <property type="entry name" value="TopoI"/>
</dbReference>
<evidence type="ECO:0000256" key="8">
    <source>
        <dbReference type="SAM" id="Coils"/>
    </source>
</evidence>
<dbReference type="InterPro" id="IPR013030">
    <property type="entry name" value="DNA_topo_DNA_db_N_dom2"/>
</dbReference>
<dbReference type="PROSITE" id="PS52038">
    <property type="entry name" value="TOPO_IB_2"/>
    <property type="match status" value="1"/>
</dbReference>
<dbReference type="Pfam" id="PF02919">
    <property type="entry name" value="Topoisom_I_N"/>
    <property type="match status" value="1"/>
</dbReference>
<dbReference type="InterPro" id="IPR013499">
    <property type="entry name" value="TopoI_euk"/>
</dbReference>
<proteinExistence type="inferred from homology"/>
<dbReference type="InterPro" id="IPR008336">
    <property type="entry name" value="TopoI_DNA-bd_euk"/>
</dbReference>
<dbReference type="EC" id="5.6.2.1" evidence="7"/>
<dbReference type="SUPFAM" id="SSF56349">
    <property type="entry name" value="DNA breaking-rejoining enzymes"/>
    <property type="match status" value="1"/>
</dbReference>